<evidence type="ECO:0000313" key="2">
    <source>
        <dbReference type="Proteomes" id="UP000233556"/>
    </source>
</evidence>
<organism evidence="1 2">
    <name type="scientific">Limosa lapponica baueri</name>
    <dbReference type="NCBI Taxonomy" id="1758121"/>
    <lineage>
        <taxon>Eukaryota</taxon>
        <taxon>Metazoa</taxon>
        <taxon>Chordata</taxon>
        <taxon>Craniata</taxon>
        <taxon>Vertebrata</taxon>
        <taxon>Euteleostomi</taxon>
        <taxon>Archelosauria</taxon>
        <taxon>Archosauria</taxon>
        <taxon>Dinosauria</taxon>
        <taxon>Saurischia</taxon>
        <taxon>Theropoda</taxon>
        <taxon>Coelurosauria</taxon>
        <taxon>Aves</taxon>
        <taxon>Neognathae</taxon>
        <taxon>Neoaves</taxon>
        <taxon>Charadriiformes</taxon>
        <taxon>Scolopacidae</taxon>
        <taxon>Limosa</taxon>
    </lineage>
</organism>
<name>A0A2I0UC06_LIMLA</name>
<dbReference type="Proteomes" id="UP000233556">
    <property type="component" value="Unassembled WGS sequence"/>
</dbReference>
<proteinExistence type="predicted"/>
<accession>A0A2I0UC06</accession>
<sequence>MREKLFAEDFGIDYARERQNGFNGLISTENGLILVLAGTPKAENTVEKNIQGMFPTVSSYQTTEMESGLEYRFKVHPGKSTGNRAGDKAAYRVLKRGVRICERNDIFTADTKVSEEGGGGGAPGTGAETSLQPVVRTMVRQAIPLQSTEVHGGADTHLQPMENPISEQLRRESDETALVGTWCPARVNPPPLVRQRIHEENKINKKTTVQVVPCVLVLSKEDVNNKRDLDKLKKWAHVNLMRLNKAKHRVLLLGQGNHQYQFKLRDERIESSPAEKDLGVLVNEKLDTR</sequence>
<keyword evidence="2" id="KW-1185">Reference proteome</keyword>
<protein>
    <recommendedName>
        <fullName evidence="3">Rna-directed dna polymerase from mobile element jockey-like</fullName>
    </recommendedName>
</protein>
<reference evidence="2" key="2">
    <citation type="submission" date="2017-12" db="EMBL/GenBank/DDBJ databases">
        <title>Genome sequence of the Bar-tailed Godwit (Limosa lapponica baueri).</title>
        <authorList>
            <person name="Lima N.C.B."/>
            <person name="Parody-Merino A.M."/>
            <person name="Battley P.F."/>
            <person name="Fidler A.E."/>
            <person name="Prosdocimi F."/>
        </authorList>
    </citation>
    <scope>NUCLEOTIDE SEQUENCE [LARGE SCALE GENOMIC DNA]</scope>
</reference>
<dbReference type="OrthoDB" id="416454at2759"/>
<dbReference type="EMBL" id="KZ505886">
    <property type="protein sequence ID" value="PKU43597.1"/>
    <property type="molecule type" value="Genomic_DNA"/>
</dbReference>
<dbReference type="AlphaFoldDB" id="A0A2I0UC06"/>
<evidence type="ECO:0008006" key="3">
    <source>
        <dbReference type="Google" id="ProtNLM"/>
    </source>
</evidence>
<evidence type="ECO:0000313" key="1">
    <source>
        <dbReference type="EMBL" id="PKU43597.1"/>
    </source>
</evidence>
<reference evidence="2" key="1">
    <citation type="submission" date="2017-11" db="EMBL/GenBank/DDBJ databases">
        <authorList>
            <person name="Lima N.C."/>
            <person name="Parody-Merino A.M."/>
            <person name="Battley P.F."/>
            <person name="Fidler A.E."/>
            <person name="Prosdocimi F."/>
        </authorList>
    </citation>
    <scope>NUCLEOTIDE SEQUENCE [LARGE SCALE GENOMIC DNA]</scope>
</reference>
<gene>
    <name evidence="1" type="ORF">llap_6094</name>
</gene>